<dbReference type="AlphaFoldDB" id="A0A225DFX6"/>
<feature type="region of interest" description="Disordered" evidence="1">
    <location>
        <begin position="1"/>
        <end position="111"/>
    </location>
</feature>
<name>A0A225DFX6_9BACT</name>
<evidence type="ECO:0000256" key="1">
    <source>
        <dbReference type="SAM" id="MobiDB-lite"/>
    </source>
</evidence>
<organism evidence="2 3">
    <name type="scientific">Fimbriiglobus ruber</name>
    <dbReference type="NCBI Taxonomy" id="1908690"/>
    <lineage>
        <taxon>Bacteria</taxon>
        <taxon>Pseudomonadati</taxon>
        <taxon>Planctomycetota</taxon>
        <taxon>Planctomycetia</taxon>
        <taxon>Gemmatales</taxon>
        <taxon>Gemmataceae</taxon>
        <taxon>Fimbriiglobus</taxon>
    </lineage>
</organism>
<keyword evidence="3" id="KW-1185">Reference proteome</keyword>
<comment type="caution">
    <text evidence="2">The sequence shown here is derived from an EMBL/GenBank/DDBJ whole genome shotgun (WGS) entry which is preliminary data.</text>
</comment>
<evidence type="ECO:0000313" key="2">
    <source>
        <dbReference type="EMBL" id="OWK36256.1"/>
    </source>
</evidence>
<dbReference type="Proteomes" id="UP000214646">
    <property type="component" value="Unassembled WGS sequence"/>
</dbReference>
<protein>
    <submittedName>
        <fullName evidence="2">Uncharacterized protein</fullName>
    </submittedName>
</protein>
<dbReference type="EMBL" id="NIDE01000017">
    <property type="protein sequence ID" value="OWK36256.1"/>
    <property type="molecule type" value="Genomic_DNA"/>
</dbReference>
<accession>A0A225DFX6</accession>
<gene>
    <name evidence="2" type="ORF">FRUB_08819</name>
</gene>
<reference evidence="3" key="1">
    <citation type="submission" date="2017-06" db="EMBL/GenBank/DDBJ databases">
        <title>Genome analysis of Fimbriiglobus ruber SP5, the first member of the order Planctomycetales with confirmed chitinolytic capability.</title>
        <authorList>
            <person name="Ravin N.V."/>
            <person name="Rakitin A.L."/>
            <person name="Ivanova A.A."/>
            <person name="Beletsky A.V."/>
            <person name="Kulichevskaya I.S."/>
            <person name="Mardanov A.V."/>
            <person name="Dedysh S.N."/>
        </authorList>
    </citation>
    <scope>NUCLEOTIDE SEQUENCE [LARGE SCALE GENOMIC DNA]</scope>
    <source>
        <strain evidence="3">SP5</strain>
    </source>
</reference>
<proteinExistence type="predicted"/>
<evidence type="ECO:0000313" key="3">
    <source>
        <dbReference type="Proteomes" id="UP000214646"/>
    </source>
</evidence>
<sequence>MVENTRSTKRKRPRNSSVPGPLLSDSEAQPARTEELTPGSRRSRMSKSRRADVRTGTLSGSSDKGILPTDRHGINWELKFSTESSGYGASRCRPSVTSRGKMPAHEAAEVE</sequence>